<dbReference type="EMBL" id="JACRAF010000035">
    <property type="protein sequence ID" value="MBI4922652.1"/>
    <property type="molecule type" value="Genomic_DNA"/>
</dbReference>
<feature type="chain" id="PRO_5037228175" evidence="1">
    <location>
        <begin position="24"/>
        <end position="257"/>
    </location>
</feature>
<dbReference type="Proteomes" id="UP000782610">
    <property type="component" value="Unassembled WGS sequence"/>
</dbReference>
<evidence type="ECO:0000259" key="2">
    <source>
        <dbReference type="Pfam" id="PF03724"/>
    </source>
</evidence>
<dbReference type="InterPro" id="IPR039366">
    <property type="entry name" value="Pilotin"/>
</dbReference>
<reference evidence="3" key="1">
    <citation type="submission" date="2020-07" db="EMBL/GenBank/DDBJ databases">
        <title>Huge and variable diversity of episymbiotic CPR bacteria and DPANN archaea in groundwater ecosystems.</title>
        <authorList>
            <person name="He C.Y."/>
            <person name="Keren R."/>
            <person name="Whittaker M."/>
            <person name="Farag I.F."/>
            <person name="Doudna J."/>
            <person name="Cate J.H.D."/>
            <person name="Banfield J.F."/>
        </authorList>
    </citation>
    <scope>NUCLEOTIDE SEQUENCE</scope>
    <source>
        <strain evidence="3">NC_groundwater_1586_Pr3_B-0.1um_66_15</strain>
    </source>
</reference>
<dbReference type="InterPro" id="IPR038670">
    <property type="entry name" value="HslJ-like_sf"/>
</dbReference>
<dbReference type="AlphaFoldDB" id="A0A933L3T5"/>
<name>A0A933L3T5_9HYPH</name>
<dbReference type="PANTHER" id="PTHR35535:SF1">
    <property type="entry name" value="HEAT SHOCK PROTEIN HSLJ"/>
    <property type="match status" value="1"/>
</dbReference>
<accession>A0A933L3T5</accession>
<protein>
    <submittedName>
        <fullName evidence="3">META domain-containing protein</fullName>
    </submittedName>
</protein>
<dbReference type="InterPro" id="IPR053147">
    <property type="entry name" value="Hsp_HslJ-like"/>
</dbReference>
<proteinExistence type="predicted"/>
<comment type="caution">
    <text evidence="3">The sequence shown here is derived from an EMBL/GenBank/DDBJ whole genome shotgun (WGS) entry which is preliminary data.</text>
</comment>
<feature type="domain" description="DUF306" evidence="2">
    <location>
        <begin position="152"/>
        <end position="255"/>
    </location>
</feature>
<dbReference type="Pfam" id="PF03724">
    <property type="entry name" value="META"/>
    <property type="match status" value="1"/>
</dbReference>
<gene>
    <name evidence="3" type="ORF">HY834_12970</name>
</gene>
<dbReference type="PANTHER" id="PTHR35535">
    <property type="entry name" value="HEAT SHOCK PROTEIN HSLJ"/>
    <property type="match status" value="1"/>
</dbReference>
<evidence type="ECO:0000313" key="4">
    <source>
        <dbReference type="Proteomes" id="UP000782610"/>
    </source>
</evidence>
<organism evidence="3 4">
    <name type="scientific">Devosia nanyangense</name>
    <dbReference type="NCBI Taxonomy" id="1228055"/>
    <lineage>
        <taxon>Bacteria</taxon>
        <taxon>Pseudomonadati</taxon>
        <taxon>Pseudomonadota</taxon>
        <taxon>Alphaproteobacteria</taxon>
        <taxon>Hyphomicrobiales</taxon>
        <taxon>Devosiaceae</taxon>
        <taxon>Devosia</taxon>
    </lineage>
</organism>
<dbReference type="Pfam" id="PF09619">
    <property type="entry name" value="YscW"/>
    <property type="match status" value="1"/>
</dbReference>
<evidence type="ECO:0000313" key="3">
    <source>
        <dbReference type="EMBL" id="MBI4922652.1"/>
    </source>
</evidence>
<sequence>MPFHKAVLPLAFALFAFAGPALAEKIDLGGQVTYRERIALPELAVLEIQLVDQTLPAAPPRLDVEAPIGPGQVPLSFTLSFEDTIIIPNHSYALIATISVAGGLLFRNFEPYVVNPLAPAEPVLIVTSFVGQQADPATGSEEPVVPAPPAILGSTWMADEIGGVPVVTRSTTSLAIGDDMRAGGLGGCNSWFAQVQLDGDAIRFGAVTSTMKACGQSINLQEKAFYTALAAAATWRVAGDELTLYGADGKPVMVLVR</sequence>
<dbReference type="InterPro" id="IPR005184">
    <property type="entry name" value="DUF306_Meta_HslJ"/>
</dbReference>
<dbReference type="Gene3D" id="2.40.128.270">
    <property type="match status" value="1"/>
</dbReference>
<evidence type="ECO:0000256" key="1">
    <source>
        <dbReference type="SAM" id="SignalP"/>
    </source>
</evidence>
<keyword evidence="1" id="KW-0732">Signal</keyword>
<feature type="signal peptide" evidence="1">
    <location>
        <begin position="1"/>
        <end position="23"/>
    </location>
</feature>